<dbReference type="EMBL" id="CP101990">
    <property type="protein sequence ID" value="UUI67257.1"/>
    <property type="molecule type" value="Genomic_DNA"/>
</dbReference>
<accession>A0ABY5K9Z7</accession>
<keyword evidence="3" id="KW-0378">Hydrolase</keyword>
<dbReference type="InterPro" id="IPR051202">
    <property type="entry name" value="Peptidase_C40"/>
</dbReference>
<dbReference type="PANTHER" id="PTHR47053:SF1">
    <property type="entry name" value="MUREIN DD-ENDOPEPTIDASE MEPH-RELATED"/>
    <property type="match status" value="1"/>
</dbReference>
<feature type="domain" description="NlpC/P60" evidence="7">
    <location>
        <begin position="104"/>
        <end position="220"/>
    </location>
</feature>
<keyword evidence="2" id="KW-0645">Protease</keyword>
<keyword evidence="9" id="KW-1185">Reference proteome</keyword>
<sequence>MAASVLGVVAPATVATASGSTTPTTTSTTSTTSSTPAPAPAPTAAQLAAKKKAADAKKRAAIAKKKAAEKKKRAAVAKKKRILKKKRAAIAKKKRILKKKRAAAARGKKIVRQASKYKGTPYVWGGTSPRGFDCSGYVQYVVKKSIKKKLPRVAGAQMKKGKSVSKGSKKKGDLIGFYSGSGYYHIAIYAGDGKVWHAPRPGKSVKKEKLWTSKYKVRRL</sequence>
<dbReference type="SUPFAM" id="SSF54001">
    <property type="entry name" value="Cysteine proteinases"/>
    <property type="match status" value="1"/>
</dbReference>
<reference evidence="8 9" key="1">
    <citation type="submission" date="2022-07" db="EMBL/GenBank/DDBJ databases">
        <title>Novel species in genus Aeromicrobium.</title>
        <authorList>
            <person name="Ye L."/>
        </authorList>
    </citation>
    <scope>NUCLEOTIDE SEQUENCE [LARGE SCALE GENOMIC DNA]</scope>
    <source>
        <strain evidence="9">zg-Y50</strain>
    </source>
</reference>
<evidence type="ECO:0000259" key="7">
    <source>
        <dbReference type="PROSITE" id="PS51935"/>
    </source>
</evidence>
<proteinExistence type="inferred from homology"/>
<dbReference type="Proteomes" id="UP001315860">
    <property type="component" value="Chromosome"/>
</dbReference>
<comment type="similarity">
    <text evidence="1">Belongs to the peptidase C40 family.</text>
</comment>
<evidence type="ECO:0000313" key="8">
    <source>
        <dbReference type="EMBL" id="UUI67257.1"/>
    </source>
</evidence>
<evidence type="ECO:0000313" key="9">
    <source>
        <dbReference type="Proteomes" id="UP001315860"/>
    </source>
</evidence>
<evidence type="ECO:0000256" key="3">
    <source>
        <dbReference type="ARBA" id="ARBA00022801"/>
    </source>
</evidence>
<evidence type="ECO:0000256" key="5">
    <source>
        <dbReference type="SAM" id="MobiDB-lite"/>
    </source>
</evidence>
<name>A0ABY5K9Z7_9ACTN</name>
<keyword evidence="4" id="KW-0788">Thiol protease</keyword>
<feature type="signal peptide" evidence="6">
    <location>
        <begin position="1"/>
        <end position="17"/>
    </location>
</feature>
<evidence type="ECO:0000256" key="4">
    <source>
        <dbReference type="ARBA" id="ARBA00022807"/>
    </source>
</evidence>
<organism evidence="8 9">
    <name type="scientific">Aeromicrobium duanguangcaii</name>
    <dbReference type="NCBI Taxonomy" id="2968086"/>
    <lineage>
        <taxon>Bacteria</taxon>
        <taxon>Bacillati</taxon>
        <taxon>Actinomycetota</taxon>
        <taxon>Actinomycetes</taxon>
        <taxon>Propionibacteriales</taxon>
        <taxon>Nocardioidaceae</taxon>
        <taxon>Aeromicrobium</taxon>
    </lineage>
</organism>
<keyword evidence="6" id="KW-0732">Signal</keyword>
<dbReference type="Pfam" id="PF00877">
    <property type="entry name" value="NLPC_P60"/>
    <property type="match status" value="1"/>
</dbReference>
<dbReference type="RefSeq" id="WP_256765915.1">
    <property type="nucleotide sequence ID" value="NZ_CP101990.1"/>
</dbReference>
<dbReference type="InterPro" id="IPR000064">
    <property type="entry name" value="NLP_P60_dom"/>
</dbReference>
<feature type="region of interest" description="Disordered" evidence="5">
    <location>
        <begin position="16"/>
        <end position="75"/>
    </location>
</feature>
<feature type="chain" id="PRO_5046604302" evidence="6">
    <location>
        <begin position="18"/>
        <end position="220"/>
    </location>
</feature>
<evidence type="ECO:0000256" key="1">
    <source>
        <dbReference type="ARBA" id="ARBA00007074"/>
    </source>
</evidence>
<evidence type="ECO:0000256" key="2">
    <source>
        <dbReference type="ARBA" id="ARBA00022670"/>
    </source>
</evidence>
<feature type="compositionally biased region" description="Low complexity" evidence="5">
    <location>
        <begin position="16"/>
        <end position="48"/>
    </location>
</feature>
<feature type="compositionally biased region" description="Basic residues" evidence="5">
    <location>
        <begin position="59"/>
        <end position="75"/>
    </location>
</feature>
<protein>
    <submittedName>
        <fullName evidence="8">C40 family peptidase</fullName>
    </submittedName>
</protein>
<evidence type="ECO:0000256" key="6">
    <source>
        <dbReference type="SAM" id="SignalP"/>
    </source>
</evidence>
<gene>
    <name evidence="8" type="ORF">NP095_08535</name>
</gene>
<dbReference type="PROSITE" id="PS51935">
    <property type="entry name" value="NLPC_P60"/>
    <property type="match status" value="1"/>
</dbReference>
<dbReference type="InterPro" id="IPR038765">
    <property type="entry name" value="Papain-like_cys_pep_sf"/>
</dbReference>
<dbReference type="Gene3D" id="3.90.1720.10">
    <property type="entry name" value="endopeptidase domain like (from Nostoc punctiforme)"/>
    <property type="match status" value="1"/>
</dbReference>
<dbReference type="PANTHER" id="PTHR47053">
    <property type="entry name" value="MUREIN DD-ENDOPEPTIDASE MEPH-RELATED"/>
    <property type="match status" value="1"/>
</dbReference>